<dbReference type="EMBL" id="JANEYF010003924">
    <property type="protein sequence ID" value="KAJ8933095.1"/>
    <property type="molecule type" value="Genomic_DNA"/>
</dbReference>
<dbReference type="Proteomes" id="UP001162156">
    <property type="component" value="Unassembled WGS sequence"/>
</dbReference>
<accession>A0AAV8X410</accession>
<keyword evidence="2" id="KW-1185">Reference proteome</keyword>
<name>A0AAV8X410_9CUCU</name>
<feature type="non-terminal residue" evidence="1">
    <location>
        <position position="1"/>
    </location>
</feature>
<protein>
    <submittedName>
        <fullName evidence="1">Uncharacterized protein</fullName>
    </submittedName>
</protein>
<sequence length="117" mass="13960">NISHYEQIEFIFLMKYIPLNSFSLCTGNKFNQRISRNFEDTIVHLLKNHHKTLEIINLELKNNKENIDSLLFQIVKRCPKLKKLFFDGNVNEDMNLFYNICKYKQSAKGKMKCINLE</sequence>
<comment type="caution">
    <text evidence="1">The sequence shown here is derived from an EMBL/GenBank/DDBJ whole genome shotgun (WGS) entry which is preliminary data.</text>
</comment>
<proteinExistence type="predicted"/>
<evidence type="ECO:0000313" key="1">
    <source>
        <dbReference type="EMBL" id="KAJ8933095.1"/>
    </source>
</evidence>
<organism evidence="1 2">
    <name type="scientific">Rhamnusium bicolor</name>
    <dbReference type="NCBI Taxonomy" id="1586634"/>
    <lineage>
        <taxon>Eukaryota</taxon>
        <taxon>Metazoa</taxon>
        <taxon>Ecdysozoa</taxon>
        <taxon>Arthropoda</taxon>
        <taxon>Hexapoda</taxon>
        <taxon>Insecta</taxon>
        <taxon>Pterygota</taxon>
        <taxon>Neoptera</taxon>
        <taxon>Endopterygota</taxon>
        <taxon>Coleoptera</taxon>
        <taxon>Polyphaga</taxon>
        <taxon>Cucujiformia</taxon>
        <taxon>Chrysomeloidea</taxon>
        <taxon>Cerambycidae</taxon>
        <taxon>Lepturinae</taxon>
        <taxon>Rhagiini</taxon>
        <taxon>Rhamnusium</taxon>
    </lineage>
</organism>
<dbReference type="Gene3D" id="3.80.10.10">
    <property type="entry name" value="Ribonuclease Inhibitor"/>
    <property type="match status" value="1"/>
</dbReference>
<reference evidence="1" key="1">
    <citation type="journal article" date="2023" name="Insect Mol. Biol.">
        <title>Genome sequencing provides insights into the evolution of gene families encoding plant cell wall-degrading enzymes in longhorned beetles.</title>
        <authorList>
            <person name="Shin N.R."/>
            <person name="Okamura Y."/>
            <person name="Kirsch R."/>
            <person name="Pauchet Y."/>
        </authorList>
    </citation>
    <scope>NUCLEOTIDE SEQUENCE</scope>
    <source>
        <strain evidence="1">RBIC_L_NR</strain>
    </source>
</reference>
<evidence type="ECO:0000313" key="2">
    <source>
        <dbReference type="Proteomes" id="UP001162156"/>
    </source>
</evidence>
<gene>
    <name evidence="1" type="ORF">NQ314_014223</name>
</gene>
<dbReference type="InterPro" id="IPR032675">
    <property type="entry name" value="LRR_dom_sf"/>
</dbReference>
<dbReference type="AlphaFoldDB" id="A0AAV8X410"/>